<keyword evidence="6 9" id="KW-1133">Transmembrane helix</keyword>
<reference evidence="10" key="1">
    <citation type="submission" date="2020-05" db="EMBL/GenBank/DDBJ databases">
        <title>Do Metschnikowia yeast have the strangest mitochondrial genomes of all fungi?</title>
        <authorList>
            <person name="Lee D.K."/>
            <person name="Hsiang T."/>
            <person name="Lachance M.-A."/>
            <person name="Smith D.R."/>
        </authorList>
    </citation>
    <scope>NUCLEOTIDE SEQUENCE</scope>
    <source>
        <strain evidence="11">UWOPS 99-103.4</strain>
        <strain evidence="10">UWOPS99-103.3.1</strain>
    </source>
</reference>
<evidence type="ECO:0000256" key="9">
    <source>
        <dbReference type="RuleBase" id="RU003640"/>
    </source>
</evidence>
<keyword evidence="9" id="KW-0679">Respiratory chain</keyword>
<evidence type="ECO:0000256" key="2">
    <source>
        <dbReference type="ARBA" id="ARBA00008472"/>
    </source>
</evidence>
<evidence type="ECO:0000256" key="5">
    <source>
        <dbReference type="ARBA" id="ARBA00022692"/>
    </source>
</evidence>
<evidence type="ECO:0000256" key="6">
    <source>
        <dbReference type="ARBA" id="ARBA00022989"/>
    </source>
</evidence>
<keyword evidence="9" id="KW-0520">NAD</keyword>
<comment type="similarity">
    <text evidence="2 9">Belongs to the complex I subunit 3 family.</text>
</comment>
<evidence type="ECO:0000256" key="4">
    <source>
        <dbReference type="ARBA" id="ARBA00022448"/>
    </source>
</evidence>
<comment type="catalytic activity">
    <reaction evidence="8 9">
        <text>a ubiquinone + NADH + 5 H(+)(in) = a ubiquinol + NAD(+) + 4 H(+)(out)</text>
        <dbReference type="Rhea" id="RHEA:29091"/>
        <dbReference type="Rhea" id="RHEA-COMP:9565"/>
        <dbReference type="Rhea" id="RHEA-COMP:9566"/>
        <dbReference type="ChEBI" id="CHEBI:15378"/>
        <dbReference type="ChEBI" id="CHEBI:16389"/>
        <dbReference type="ChEBI" id="CHEBI:17976"/>
        <dbReference type="ChEBI" id="CHEBI:57540"/>
        <dbReference type="ChEBI" id="CHEBI:57945"/>
        <dbReference type="EC" id="7.1.1.2"/>
    </reaction>
</comment>
<proteinExistence type="inferred from homology"/>
<dbReference type="PANTHER" id="PTHR11058">
    <property type="entry name" value="NADH-UBIQUINONE OXIDOREDUCTASE CHAIN 3"/>
    <property type="match status" value="1"/>
</dbReference>
<dbReference type="EMBL" id="MT449702">
    <property type="protein sequence ID" value="QMJ95768.1"/>
    <property type="molecule type" value="Genomic_DNA"/>
</dbReference>
<evidence type="ECO:0000256" key="7">
    <source>
        <dbReference type="ARBA" id="ARBA00023136"/>
    </source>
</evidence>
<dbReference type="AlphaFoldDB" id="A0A7D7HYH5"/>
<geneLocation type="mitochondrion" evidence="10"/>
<feature type="transmembrane region" description="Helical" evidence="9">
    <location>
        <begin position="52"/>
        <end position="76"/>
    </location>
</feature>
<dbReference type="Pfam" id="PF00507">
    <property type="entry name" value="Oxidored_q4"/>
    <property type="match status" value="1"/>
</dbReference>
<keyword evidence="4 9" id="KW-0813">Transport</keyword>
<dbReference type="PANTHER" id="PTHR11058:SF9">
    <property type="entry name" value="NADH-UBIQUINONE OXIDOREDUCTASE CHAIN 3"/>
    <property type="match status" value="1"/>
</dbReference>
<accession>A0A7D7HYH5</accession>
<sequence>MFYYFLILAPMMASLLMIINYLLSNNNTFMEKSGPFECGFTSYQQSRSAFSVSFILVAITFLPFDLEMSSILPYVISSYYNNLYGLSILLIFLFSTVLAFIYEINLNALTLKKQFINKIKELKTSLYIHLLFIYFPIYM</sequence>
<protein>
    <recommendedName>
        <fullName evidence="3 9">NADH-ubiquinone oxidoreductase chain 3</fullName>
        <ecNumber evidence="9">7.1.1.2</ecNumber>
    </recommendedName>
</protein>
<dbReference type="Gene3D" id="1.20.58.1610">
    <property type="entry name" value="NADH:ubiquinone/plastoquinone oxidoreductase, chain 3"/>
    <property type="match status" value="1"/>
</dbReference>
<comment type="subcellular location">
    <subcellularLocation>
        <location evidence="1">Membrane</location>
    </subcellularLocation>
    <subcellularLocation>
        <location evidence="9">Mitochondrion membrane</location>
        <topology evidence="9">Multi-pass membrane protein</topology>
    </subcellularLocation>
</comment>
<gene>
    <name evidence="10" type="primary">nad3</name>
</gene>
<keyword evidence="5 9" id="KW-0812">Transmembrane</keyword>
<feature type="transmembrane region" description="Helical" evidence="9">
    <location>
        <begin position="82"/>
        <end position="102"/>
    </location>
</feature>
<evidence type="ECO:0000256" key="8">
    <source>
        <dbReference type="ARBA" id="ARBA00049551"/>
    </source>
</evidence>
<dbReference type="GeneID" id="58903907"/>
<dbReference type="InterPro" id="IPR038430">
    <property type="entry name" value="NDAH_ubi_oxred_su3_sf"/>
</dbReference>
<evidence type="ECO:0000256" key="3">
    <source>
        <dbReference type="ARBA" id="ARBA00021007"/>
    </source>
</evidence>
<organism evidence="10">
    <name type="scientific">Metschnikowia arizonensis</name>
    <dbReference type="NCBI Taxonomy" id="150206"/>
    <lineage>
        <taxon>Eukaryota</taxon>
        <taxon>Fungi</taxon>
        <taxon>Dikarya</taxon>
        <taxon>Ascomycota</taxon>
        <taxon>Saccharomycotina</taxon>
        <taxon>Pichiomycetes</taxon>
        <taxon>Metschnikowiaceae</taxon>
        <taxon>Metschnikowia</taxon>
    </lineage>
</organism>
<name>A0A7D7HYH5_9ASCO</name>
<evidence type="ECO:0000313" key="10">
    <source>
        <dbReference type="EMBL" id="QMJ95756.1"/>
    </source>
</evidence>
<dbReference type="EMBL" id="MT449701">
    <property type="protein sequence ID" value="QMJ95756.1"/>
    <property type="molecule type" value="Genomic_DNA"/>
</dbReference>
<comment type="function">
    <text evidence="9">Core subunit of the mitochondrial membrane respiratory chain NADH dehydrogenase (Complex I) which catalyzes electron transfer from NADH through the respiratory chain, using ubiquinone as an electron acceptor. Essential for the catalytic activity of complex I.</text>
</comment>
<keyword evidence="7 9" id="KW-0472">Membrane</keyword>
<dbReference type="GO" id="GO:0031966">
    <property type="term" value="C:mitochondrial membrane"/>
    <property type="evidence" value="ECO:0007669"/>
    <property type="project" value="UniProtKB-SubCell"/>
</dbReference>
<keyword evidence="9 10" id="KW-0496">Mitochondrion</keyword>
<dbReference type="RefSeq" id="YP_009918699.1">
    <property type="nucleotide sequence ID" value="NC_050304.1"/>
</dbReference>
<dbReference type="GO" id="GO:0008137">
    <property type="term" value="F:NADH dehydrogenase (ubiquinone) activity"/>
    <property type="evidence" value="ECO:0007669"/>
    <property type="project" value="UniProtKB-UniRule"/>
</dbReference>
<evidence type="ECO:0000313" key="11">
    <source>
        <dbReference type="EMBL" id="QMJ95768.1"/>
    </source>
</evidence>
<feature type="transmembrane region" description="Helical" evidence="9">
    <location>
        <begin position="6"/>
        <end position="23"/>
    </location>
</feature>
<keyword evidence="9" id="KW-1278">Translocase</keyword>
<evidence type="ECO:0000256" key="1">
    <source>
        <dbReference type="ARBA" id="ARBA00004370"/>
    </source>
</evidence>
<dbReference type="EC" id="7.1.1.2" evidence="9"/>
<dbReference type="InterPro" id="IPR000440">
    <property type="entry name" value="NADH_UbQ/plastoQ_OxRdtase_su3"/>
</dbReference>
<keyword evidence="9" id="KW-0830">Ubiquinone</keyword>
<keyword evidence="9" id="KW-0249">Electron transport</keyword>
<dbReference type="GO" id="GO:0030964">
    <property type="term" value="C:NADH dehydrogenase complex"/>
    <property type="evidence" value="ECO:0007669"/>
    <property type="project" value="TreeGrafter"/>
</dbReference>